<dbReference type="Gene3D" id="3.30.460.10">
    <property type="entry name" value="Beta Polymerase, domain 2"/>
    <property type="match status" value="1"/>
</dbReference>
<name>A0A1R4H850_9GAMM</name>
<protein>
    <recommendedName>
        <fullName evidence="1">Polymerase beta nucleotidyltransferase domain-containing protein</fullName>
    </recommendedName>
</protein>
<evidence type="ECO:0000313" key="2">
    <source>
        <dbReference type="EMBL" id="SJM92414.1"/>
    </source>
</evidence>
<proteinExistence type="predicted"/>
<evidence type="ECO:0000259" key="1">
    <source>
        <dbReference type="Pfam" id="PF18765"/>
    </source>
</evidence>
<reference evidence="3" key="1">
    <citation type="submission" date="2017-02" db="EMBL/GenBank/DDBJ databases">
        <authorList>
            <person name="Daims H."/>
        </authorList>
    </citation>
    <scope>NUCLEOTIDE SEQUENCE [LARGE SCALE GENOMIC DNA]</scope>
</reference>
<dbReference type="EMBL" id="FUKJ01000190">
    <property type="protein sequence ID" value="SJM92414.1"/>
    <property type="molecule type" value="Genomic_DNA"/>
</dbReference>
<dbReference type="Proteomes" id="UP000195442">
    <property type="component" value="Unassembled WGS sequence"/>
</dbReference>
<feature type="domain" description="Polymerase beta nucleotidyltransferase" evidence="1">
    <location>
        <begin position="33"/>
        <end position="106"/>
    </location>
</feature>
<gene>
    <name evidence="2" type="ORF">CRENPOLYSF2_270024</name>
</gene>
<dbReference type="InterPro" id="IPR041633">
    <property type="entry name" value="Polbeta"/>
</dbReference>
<organism evidence="2 3">
    <name type="scientific">Crenothrix polyspora</name>
    <dbReference type="NCBI Taxonomy" id="360316"/>
    <lineage>
        <taxon>Bacteria</taxon>
        <taxon>Pseudomonadati</taxon>
        <taxon>Pseudomonadota</taxon>
        <taxon>Gammaproteobacteria</taxon>
        <taxon>Methylococcales</taxon>
        <taxon>Crenotrichaceae</taxon>
        <taxon>Crenothrix</taxon>
    </lineage>
</organism>
<evidence type="ECO:0000313" key="3">
    <source>
        <dbReference type="Proteomes" id="UP000195442"/>
    </source>
</evidence>
<dbReference type="Pfam" id="PF18765">
    <property type="entry name" value="Polbeta"/>
    <property type="match status" value="1"/>
</dbReference>
<accession>A0A1R4H850</accession>
<dbReference type="AlphaFoldDB" id="A0A1R4H850"/>
<dbReference type="SUPFAM" id="SSF81301">
    <property type="entry name" value="Nucleotidyltransferase"/>
    <property type="match status" value="1"/>
</dbReference>
<dbReference type="CDD" id="cd05403">
    <property type="entry name" value="NT_KNTase_like"/>
    <property type="match status" value="1"/>
</dbReference>
<dbReference type="RefSeq" id="WP_218780280.1">
    <property type="nucleotide sequence ID" value="NZ_FUKJ01000190.1"/>
</dbReference>
<keyword evidence="3" id="KW-1185">Reference proteome</keyword>
<sequence>MSLKSNLPKIDLTAQDWYEVNLVLKKHVPEYPVWAFGSRVKGTAKAYSDLDLAIITQQPLSLTKMAAFKEAFDESNLSIRVDVVDWVTASEVFRKIIEQDKVVVQKGRRTRAT</sequence>
<dbReference type="InterPro" id="IPR043519">
    <property type="entry name" value="NT_sf"/>
</dbReference>